<dbReference type="Pfam" id="PF07676">
    <property type="entry name" value="PD40"/>
    <property type="match status" value="3"/>
</dbReference>
<dbReference type="AlphaFoldDB" id="A0A161S697"/>
<dbReference type="SUPFAM" id="SSF103088">
    <property type="entry name" value="OmpA-like"/>
    <property type="match status" value="1"/>
</dbReference>
<dbReference type="PROSITE" id="PS51123">
    <property type="entry name" value="OMPA_2"/>
    <property type="match status" value="1"/>
</dbReference>
<dbReference type="EMBL" id="LQNU01000088">
    <property type="protein sequence ID" value="KZE74795.1"/>
    <property type="molecule type" value="Genomic_DNA"/>
</dbReference>
<dbReference type="InterPro" id="IPR006664">
    <property type="entry name" value="OMP_bac"/>
</dbReference>
<dbReference type="Pfam" id="PF13620">
    <property type="entry name" value="CarboxypepD_reg"/>
    <property type="match status" value="1"/>
</dbReference>
<dbReference type="CDD" id="cd07185">
    <property type="entry name" value="OmpA_C-like"/>
    <property type="match status" value="1"/>
</dbReference>
<comment type="caution">
    <text evidence="7">The sequence shown here is derived from an EMBL/GenBank/DDBJ whole genome shotgun (WGS) entry which is preliminary data.</text>
</comment>
<protein>
    <submittedName>
        <fullName evidence="7">Flagellar motor protein MotB</fullName>
    </submittedName>
</protein>
<dbReference type="SUPFAM" id="SSF49478">
    <property type="entry name" value="Cna protein B-type domain"/>
    <property type="match status" value="1"/>
</dbReference>
<dbReference type="PRINTS" id="PR01021">
    <property type="entry name" value="OMPADOMAIN"/>
</dbReference>
<feature type="chain" id="PRO_5007827046" evidence="5">
    <location>
        <begin position="24"/>
        <end position="652"/>
    </location>
</feature>
<dbReference type="PANTHER" id="PTHR30329">
    <property type="entry name" value="STATOR ELEMENT OF FLAGELLAR MOTOR COMPLEX"/>
    <property type="match status" value="1"/>
</dbReference>
<dbReference type="InterPro" id="IPR011042">
    <property type="entry name" value="6-blade_b-propeller_TolB-like"/>
</dbReference>
<organism evidence="7 8">
    <name type="scientific">Myroides marinus</name>
    <dbReference type="NCBI Taxonomy" id="703342"/>
    <lineage>
        <taxon>Bacteria</taxon>
        <taxon>Pseudomonadati</taxon>
        <taxon>Bacteroidota</taxon>
        <taxon>Flavobacteriia</taxon>
        <taxon>Flavobacteriales</taxon>
        <taxon>Flavobacteriaceae</taxon>
        <taxon>Myroides</taxon>
    </lineage>
</organism>
<keyword evidence="7" id="KW-0969">Cilium</keyword>
<keyword evidence="8" id="KW-1185">Reference proteome</keyword>
<keyword evidence="7" id="KW-0966">Cell projection</keyword>
<dbReference type="InterPro" id="IPR011659">
    <property type="entry name" value="WD40"/>
</dbReference>
<dbReference type="Pfam" id="PF00691">
    <property type="entry name" value="OmpA"/>
    <property type="match status" value="1"/>
</dbReference>
<evidence type="ECO:0000256" key="5">
    <source>
        <dbReference type="SAM" id="SignalP"/>
    </source>
</evidence>
<keyword evidence="3" id="KW-0998">Cell outer membrane</keyword>
<evidence type="ECO:0000259" key="6">
    <source>
        <dbReference type="PROSITE" id="PS51123"/>
    </source>
</evidence>
<evidence type="ECO:0000313" key="8">
    <source>
        <dbReference type="Proteomes" id="UP000076630"/>
    </source>
</evidence>
<dbReference type="Gene3D" id="1.25.40.10">
    <property type="entry name" value="Tetratricopeptide repeat domain"/>
    <property type="match status" value="1"/>
</dbReference>
<dbReference type="InterPro" id="IPR036737">
    <property type="entry name" value="OmpA-like_sf"/>
</dbReference>
<gene>
    <name evidence="7" type="ORF">AV926_17555</name>
</gene>
<reference evidence="7 8" key="1">
    <citation type="submission" date="2016-01" db="EMBL/GenBank/DDBJ databases">
        <title>Whole genome sequencing of Myroides marinus L41.</title>
        <authorList>
            <person name="Hong K.W."/>
        </authorList>
    </citation>
    <scope>NUCLEOTIDE SEQUENCE [LARGE SCALE GENOMIC DNA]</scope>
    <source>
        <strain evidence="7 8">L41</strain>
    </source>
</reference>
<dbReference type="InterPro" id="IPR006665">
    <property type="entry name" value="OmpA-like"/>
</dbReference>
<feature type="domain" description="OmpA-like" evidence="6">
    <location>
        <begin position="530"/>
        <end position="652"/>
    </location>
</feature>
<evidence type="ECO:0000256" key="4">
    <source>
        <dbReference type="PROSITE-ProRule" id="PRU00473"/>
    </source>
</evidence>
<dbReference type="RefSeq" id="WP_038984546.1">
    <property type="nucleotide sequence ID" value="NZ_JACAJO010000004.1"/>
</dbReference>
<dbReference type="SUPFAM" id="SSF82171">
    <property type="entry name" value="DPP6 N-terminal domain-like"/>
    <property type="match status" value="1"/>
</dbReference>
<evidence type="ECO:0000256" key="3">
    <source>
        <dbReference type="ARBA" id="ARBA00023237"/>
    </source>
</evidence>
<sequence>MNKKVIKFFSIASFFLISITAGAQTGKEKKADKSFDYYEYVNAIEIYEKIINKGFKSVNVLTKLADAYYFKGELKTAHKWYEELFNFAKQEGTKLPSEYYYRYAQTLRSIEDYKLADEYLSEFARLEKSDSRGILFEEKKDTYLKEINSMIQRYDLKALPINSVYSDYGSSILGDQLVFASARETENGGKVHKWTNEAFTNLYSTLIGKDGSFSDPVPLDKSGKAKVNVASAIFTKDGKTMYFTSNNFKKNKKVHNDEFYILLKLYKSTLTEEGGWAEAVELPFNSNNFNTAHPALSPDEKWLYFASDRSGTIGESDIYRVYIEEDGTYGTPENLGARINTEGRETFPFISKDNYLYFSSDGRPGLGGLDVYMAKINVDNTFGKVASVGAPINSPSDDFAFYINDKNRKGFISSNRDGGIGGDDIYFFQVVDCKQQIEGQVYNTTTKMPIANAEVVLYDNAYKELATFTTDAQGYYKTEALDCNYKFRLKASADKFLTAEVSTVLGREFNVSKTVNIGLDPVEEKIEKDDDLFKKLKLDPIYFDFDKATIRPDAAVELAKVVEVLNMYPKLKIDVRSHTDSRGNDAYNMKLSDRRAKATAAWMIQQGVDAFRITGQGYGESQLVNKCANKVPCTIQEHQENRRSEFIILNIE</sequence>
<dbReference type="Gene3D" id="3.30.1330.60">
    <property type="entry name" value="OmpA-like domain"/>
    <property type="match status" value="1"/>
</dbReference>
<evidence type="ECO:0000256" key="1">
    <source>
        <dbReference type="ARBA" id="ARBA00004442"/>
    </source>
</evidence>
<dbReference type="OrthoDB" id="9809364at2"/>
<dbReference type="Gene3D" id="2.60.40.1120">
    <property type="entry name" value="Carboxypeptidase-like, regulatory domain"/>
    <property type="match status" value="1"/>
</dbReference>
<dbReference type="SUPFAM" id="SSF48452">
    <property type="entry name" value="TPR-like"/>
    <property type="match status" value="1"/>
</dbReference>
<dbReference type="GO" id="GO:0009279">
    <property type="term" value="C:cell outer membrane"/>
    <property type="evidence" value="ECO:0007669"/>
    <property type="project" value="UniProtKB-SubCell"/>
</dbReference>
<dbReference type="InterPro" id="IPR011990">
    <property type="entry name" value="TPR-like_helical_dom_sf"/>
</dbReference>
<evidence type="ECO:0000313" key="7">
    <source>
        <dbReference type="EMBL" id="KZE74795.1"/>
    </source>
</evidence>
<feature type="signal peptide" evidence="5">
    <location>
        <begin position="1"/>
        <end position="23"/>
    </location>
</feature>
<keyword evidence="7" id="KW-0282">Flagellum</keyword>
<dbReference type="Proteomes" id="UP000076630">
    <property type="component" value="Unassembled WGS sequence"/>
</dbReference>
<evidence type="ECO:0000256" key="2">
    <source>
        <dbReference type="ARBA" id="ARBA00023136"/>
    </source>
</evidence>
<dbReference type="Gene3D" id="2.120.10.30">
    <property type="entry name" value="TolB, C-terminal domain"/>
    <property type="match status" value="1"/>
</dbReference>
<keyword evidence="5" id="KW-0732">Signal</keyword>
<dbReference type="PANTHER" id="PTHR30329:SF21">
    <property type="entry name" value="LIPOPROTEIN YIAD-RELATED"/>
    <property type="match status" value="1"/>
</dbReference>
<proteinExistence type="predicted"/>
<accession>A0A161S697</accession>
<name>A0A161S697_9FLAO</name>
<keyword evidence="2 4" id="KW-0472">Membrane</keyword>
<dbReference type="InterPro" id="IPR050330">
    <property type="entry name" value="Bact_OuterMem_StrucFunc"/>
</dbReference>
<comment type="subcellular location">
    <subcellularLocation>
        <location evidence="1">Cell outer membrane</location>
    </subcellularLocation>
</comment>